<dbReference type="KEGG" id="nio:NITINOP_1128"/>
<dbReference type="RefSeq" id="WP_062483914.1">
    <property type="nucleotide sequence ID" value="NZ_LN885086.1"/>
</dbReference>
<dbReference type="Gene3D" id="1.25.40.80">
    <property type="match status" value="1"/>
</dbReference>
<protein>
    <recommendedName>
        <fullName evidence="3">Deoxyribodipyrimidine photo-lyase</fullName>
        <ecNumber evidence="2">4.1.99.3</ecNumber>
    </recommendedName>
</protein>
<dbReference type="Pfam" id="PF03441">
    <property type="entry name" value="FAD_binding_7"/>
    <property type="match status" value="1"/>
</dbReference>
<proteinExistence type="inferred from homology"/>
<feature type="binding site" evidence="8">
    <location>
        <begin position="235"/>
        <end position="239"/>
    </location>
    <ligand>
        <name>FAD</name>
        <dbReference type="ChEBI" id="CHEBI:57692"/>
    </ligand>
</feature>
<sequence>MRGIVWFRRDLRLADQPALSAACAECDEVIPFFVFDDPLLRSREFGAACVNFMLGSLSELAASLADRGLAFEWRRGEPVEEVARAARDWKADVVYWNRDYEPRAQVRDQQVRRQLERMGVLVRTFKDHVVFEAHEIRSSTGEPLQRYSAYRARWWAHWRAAKPTALSVPTSLTASKRAAVPPSGPLPSAEELGYASLSPWIAPGERRAWERLRRFCNGPLHRYGAGRNVPGIDGSSRLSPHFRFGTISSRAAVQAALKTMAKGRGEVSRPDVLIWIDELIWREFFQQVLAEFPHVVSGPFRHAAVPPTRQPGPERDRLFQAWCEGKTGYPIVDAGMRQLTQTGWMHNRVRMIVASFLIKDLRIDWQSGERYFMAHLLDADVAANNGNWQWCASTGTDAMRGYRIFNPTLQSKKFDPEGLYIRRYVPELASTPTAKIHEPHLMTLGEQEDARCRIGIDYPAPIVDHRLAREEYLALGRREKVT</sequence>
<evidence type="ECO:0000313" key="12">
    <source>
        <dbReference type="Proteomes" id="UP000066284"/>
    </source>
</evidence>
<dbReference type="InterPro" id="IPR005101">
    <property type="entry name" value="Cryptochr/Photolyase_FAD-bd"/>
</dbReference>
<dbReference type="InterPro" id="IPR014729">
    <property type="entry name" value="Rossmann-like_a/b/a_fold"/>
</dbReference>
<dbReference type="PROSITE" id="PS51645">
    <property type="entry name" value="PHR_CRY_ALPHA_BETA"/>
    <property type="match status" value="1"/>
</dbReference>
<dbReference type="FunFam" id="1.10.579.10:FF:000003">
    <property type="entry name" value="Deoxyribodipyrimidine photo-lyase"/>
    <property type="match status" value="1"/>
</dbReference>
<dbReference type="PROSITE" id="PS00691">
    <property type="entry name" value="DNA_PHOTOLYASES_1_2"/>
    <property type="match status" value="1"/>
</dbReference>
<dbReference type="InterPro" id="IPR036134">
    <property type="entry name" value="Crypto/Photolyase_FAD-like_sf"/>
</dbReference>
<evidence type="ECO:0000256" key="5">
    <source>
        <dbReference type="ARBA" id="ARBA00022827"/>
    </source>
</evidence>
<gene>
    <name evidence="11" type="primary">phr</name>
    <name evidence="11" type="ORF">NITINOP_1128</name>
</gene>
<dbReference type="GO" id="GO:0009416">
    <property type="term" value="P:response to light stimulus"/>
    <property type="evidence" value="ECO:0007669"/>
    <property type="project" value="TreeGrafter"/>
</dbReference>
<feature type="binding site" evidence="8">
    <location>
        <position position="223"/>
    </location>
    <ligand>
        <name>FAD</name>
        <dbReference type="ChEBI" id="CHEBI:57692"/>
    </ligand>
</feature>
<dbReference type="Pfam" id="PF00875">
    <property type="entry name" value="DNA_photolyase"/>
    <property type="match status" value="1"/>
</dbReference>
<dbReference type="OrthoDB" id="9772484at2"/>
<dbReference type="InterPro" id="IPR002081">
    <property type="entry name" value="Cryptochrome/DNA_photolyase_1"/>
</dbReference>
<comment type="similarity">
    <text evidence="9">Belongs to the DNA photolyase family.</text>
</comment>
<comment type="catalytic activity">
    <reaction evidence="7">
        <text>cyclobutadipyrimidine (in DNA) = 2 pyrimidine residues (in DNA).</text>
        <dbReference type="EC" id="4.1.99.3"/>
    </reaction>
</comment>
<dbReference type="EC" id="4.1.99.3" evidence="2"/>
<evidence type="ECO:0000313" key="11">
    <source>
        <dbReference type="EMBL" id="CUQ66103.1"/>
    </source>
</evidence>
<evidence type="ECO:0000256" key="2">
    <source>
        <dbReference type="ARBA" id="ARBA00013149"/>
    </source>
</evidence>
<evidence type="ECO:0000256" key="8">
    <source>
        <dbReference type="PIRSR" id="PIRSR602081-1"/>
    </source>
</evidence>
<dbReference type="Gene3D" id="1.10.579.10">
    <property type="entry name" value="DNA Cyclobutane Dipyrimidine Photolyase, subunit A, domain 3"/>
    <property type="match status" value="1"/>
</dbReference>
<organism evidence="11 12">
    <name type="scientific">Candidatus Nitrospira inopinata</name>
    <dbReference type="NCBI Taxonomy" id="1715989"/>
    <lineage>
        <taxon>Bacteria</taxon>
        <taxon>Pseudomonadati</taxon>
        <taxon>Nitrospirota</taxon>
        <taxon>Nitrospiria</taxon>
        <taxon>Nitrospirales</taxon>
        <taxon>Nitrospiraceae</taxon>
        <taxon>Nitrospira</taxon>
    </lineage>
</organism>
<name>A0A0S4KP13_9BACT</name>
<comment type="cofactor">
    <cofactor evidence="1">
        <name>(6R)-5,10-methylene-5,6,7,8-tetrahydrofolate</name>
        <dbReference type="ChEBI" id="CHEBI:15636"/>
    </cofactor>
</comment>
<dbReference type="GO" id="GO:0000719">
    <property type="term" value="P:photoreactive repair"/>
    <property type="evidence" value="ECO:0007669"/>
    <property type="project" value="UniProtKB-ARBA"/>
</dbReference>
<dbReference type="PANTHER" id="PTHR11455:SF9">
    <property type="entry name" value="CRYPTOCHROME CIRCADIAN CLOCK 5 ISOFORM X1"/>
    <property type="match status" value="1"/>
</dbReference>
<dbReference type="PRINTS" id="PR00147">
    <property type="entry name" value="DNAPHOTLYASE"/>
</dbReference>
<reference evidence="12" key="1">
    <citation type="submission" date="2015-09" db="EMBL/GenBank/DDBJ databases">
        <authorList>
            <person name="Daims H."/>
        </authorList>
    </citation>
    <scope>NUCLEOTIDE SEQUENCE [LARGE SCALE GENOMIC DNA]</scope>
</reference>
<dbReference type="EMBL" id="LN885086">
    <property type="protein sequence ID" value="CUQ66103.1"/>
    <property type="molecule type" value="Genomic_DNA"/>
</dbReference>
<evidence type="ECO:0000256" key="6">
    <source>
        <dbReference type="ARBA" id="ARBA00022991"/>
    </source>
</evidence>
<keyword evidence="12" id="KW-1185">Reference proteome</keyword>
<dbReference type="PANTHER" id="PTHR11455">
    <property type="entry name" value="CRYPTOCHROME"/>
    <property type="match status" value="1"/>
</dbReference>
<dbReference type="SUPFAM" id="SSF52425">
    <property type="entry name" value="Cryptochrome/photolyase, N-terminal domain"/>
    <property type="match status" value="1"/>
</dbReference>
<dbReference type="AlphaFoldDB" id="A0A0S4KP13"/>
<dbReference type="SUPFAM" id="SSF48173">
    <property type="entry name" value="Cryptochrome/photolyase FAD-binding domain"/>
    <property type="match status" value="1"/>
</dbReference>
<evidence type="ECO:0000256" key="4">
    <source>
        <dbReference type="ARBA" id="ARBA00022630"/>
    </source>
</evidence>
<evidence type="ECO:0000256" key="1">
    <source>
        <dbReference type="ARBA" id="ARBA00001932"/>
    </source>
</evidence>
<evidence type="ECO:0000256" key="9">
    <source>
        <dbReference type="RuleBase" id="RU004182"/>
    </source>
</evidence>
<feature type="binding site" evidence="8">
    <location>
        <position position="275"/>
    </location>
    <ligand>
        <name>FAD</name>
        <dbReference type="ChEBI" id="CHEBI:57692"/>
    </ligand>
</feature>
<dbReference type="GO" id="GO:0071949">
    <property type="term" value="F:FAD binding"/>
    <property type="evidence" value="ECO:0007669"/>
    <property type="project" value="TreeGrafter"/>
</dbReference>
<keyword evidence="5 8" id="KW-0274">FAD</keyword>
<comment type="cofactor">
    <cofactor evidence="8">
        <name>FAD</name>
        <dbReference type="ChEBI" id="CHEBI:57692"/>
    </cofactor>
    <text evidence="8">Binds 1 FAD per subunit.</text>
</comment>
<dbReference type="InterPro" id="IPR006050">
    <property type="entry name" value="DNA_photolyase_N"/>
</dbReference>
<dbReference type="Proteomes" id="UP000066284">
    <property type="component" value="Chromosome 1"/>
</dbReference>
<dbReference type="InterPro" id="IPR018394">
    <property type="entry name" value="DNA_photolyase_1_CS_C"/>
</dbReference>
<feature type="binding site" evidence="8">
    <location>
        <begin position="278"/>
        <end position="285"/>
    </location>
    <ligand>
        <name>FAD</name>
        <dbReference type="ChEBI" id="CHEBI:57692"/>
    </ligand>
</feature>
<keyword evidence="11" id="KW-0456">Lyase</keyword>
<dbReference type="STRING" id="1715989.NITINOP_1128"/>
<dbReference type="GO" id="GO:0003677">
    <property type="term" value="F:DNA binding"/>
    <property type="evidence" value="ECO:0007669"/>
    <property type="project" value="TreeGrafter"/>
</dbReference>
<keyword evidence="4 8" id="KW-0285">Flavoprotein</keyword>
<evidence type="ECO:0000259" key="10">
    <source>
        <dbReference type="PROSITE" id="PS51645"/>
    </source>
</evidence>
<feature type="domain" description="Photolyase/cryptochrome alpha/beta" evidence="10">
    <location>
        <begin position="1"/>
        <end position="130"/>
    </location>
</feature>
<dbReference type="GO" id="GO:0003904">
    <property type="term" value="F:deoxyribodipyrimidine photo-lyase activity"/>
    <property type="evidence" value="ECO:0007669"/>
    <property type="project" value="UniProtKB-EC"/>
</dbReference>
<dbReference type="PROSITE" id="PS00394">
    <property type="entry name" value="DNA_PHOTOLYASES_1_1"/>
    <property type="match status" value="1"/>
</dbReference>
<dbReference type="Gene3D" id="3.40.50.620">
    <property type="entry name" value="HUPs"/>
    <property type="match status" value="1"/>
</dbReference>
<evidence type="ECO:0000256" key="3">
    <source>
        <dbReference type="ARBA" id="ARBA00014046"/>
    </source>
</evidence>
<dbReference type="InterPro" id="IPR036155">
    <property type="entry name" value="Crypto/Photolyase_N_sf"/>
</dbReference>
<evidence type="ECO:0000256" key="7">
    <source>
        <dbReference type="ARBA" id="ARBA00033999"/>
    </source>
</evidence>
<feature type="binding site" evidence="8">
    <location>
        <begin position="378"/>
        <end position="380"/>
    </location>
    <ligand>
        <name>FAD</name>
        <dbReference type="ChEBI" id="CHEBI:57692"/>
    </ligand>
</feature>
<accession>A0A0S4KP13</accession>
<keyword evidence="6 9" id="KW-0157">Chromophore</keyword>